<feature type="domain" description="SAM-dependent MTase TRM10-type" evidence="12">
    <location>
        <begin position="151"/>
        <end position="347"/>
    </location>
</feature>
<evidence type="ECO:0000313" key="15">
    <source>
        <dbReference type="RefSeq" id="XP_035684750.1"/>
    </source>
</evidence>
<keyword evidence="4" id="KW-0949">S-adenosyl-L-methionine</keyword>
<evidence type="ECO:0000256" key="10">
    <source>
        <dbReference type="ARBA" id="ARBA00048434"/>
    </source>
</evidence>
<dbReference type="InterPro" id="IPR028564">
    <property type="entry name" value="MT_TRM10-typ"/>
</dbReference>
<protein>
    <recommendedName>
        <fullName evidence="6">tRNA methyltransferase 10 homolog B</fullName>
        <ecNumber evidence="1">2.1.1.221</ecNumber>
    </recommendedName>
    <alternativeName>
        <fullName evidence="7">RNA (guanine-9-)-methyltransferase domain-containing protein 3</fullName>
    </alternativeName>
    <alternativeName>
        <fullName evidence="8">tRNA (guanine(9)-N(1))-methyltransferase TRMT10B</fullName>
    </alternativeName>
</protein>
<dbReference type="PANTHER" id="PTHR13563">
    <property type="entry name" value="TRNA (GUANINE-9-) METHYLTRANSFERASE"/>
    <property type="match status" value="1"/>
</dbReference>
<accession>A0A9J7LN16</accession>
<evidence type="ECO:0000256" key="11">
    <source>
        <dbReference type="SAM" id="MobiDB-lite"/>
    </source>
</evidence>
<feature type="compositionally biased region" description="Basic and acidic residues" evidence="11">
    <location>
        <begin position="381"/>
        <end position="393"/>
    </location>
</feature>
<evidence type="ECO:0000259" key="12">
    <source>
        <dbReference type="PROSITE" id="PS51675"/>
    </source>
</evidence>
<feature type="region of interest" description="Disordered" evidence="11">
    <location>
        <begin position="365"/>
        <end position="395"/>
    </location>
</feature>
<evidence type="ECO:0000256" key="3">
    <source>
        <dbReference type="ARBA" id="ARBA00022679"/>
    </source>
</evidence>
<dbReference type="OrthoDB" id="278300at2759"/>
<evidence type="ECO:0000256" key="7">
    <source>
        <dbReference type="ARBA" id="ARBA00035712"/>
    </source>
</evidence>
<comment type="function">
    <text evidence="9">S-adenosyl-L-methionine-dependent guanine N(1)-methyltransferase that catalyzes the formation of N(1)-methylguanine at position 9 (m1G9) in tRNAs. Probably not able to catalyze formation of N(1)-methyladenine at position 9 (m1A9) in tRNAs.</text>
</comment>
<feature type="region of interest" description="Disordered" evidence="11">
    <location>
        <begin position="72"/>
        <end position="91"/>
    </location>
</feature>
<evidence type="ECO:0000256" key="2">
    <source>
        <dbReference type="ARBA" id="ARBA00022603"/>
    </source>
</evidence>
<evidence type="ECO:0000256" key="4">
    <source>
        <dbReference type="ARBA" id="ARBA00022691"/>
    </source>
</evidence>
<evidence type="ECO:0000313" key="13">
    <source>
        <dbReference type="Proteomes" id="UP000001554"/>
    </source>
</evidence>
<comment type="catalytic activity">
    <reaction evidence="10">
        <text>guanosine(9) in tRNA + S-adenosyl-L-methionine = N(1)-methylguanosine(9) in tRNA + S-adenosyl-L-homocysteine + H(+)</text>
        <dbReference type="Rhea" id="RHEA:43156"/>
        <dbReference type="Rhea" id="RHEA-COMP:10367"/>
        <dbReference type="Rhea" id="RHEA-COMP:10368"/>
        <dbReference type="ChEBI" id="CHEBI:15378"/>
        <dbReference type="ChEBI" id="CHEBI:57856"/>
        <dbReference type="ChEBI" id="CHEBI:59789"/>
        <dbReference type="ChEBI" id="CHEBI:73542"/>
        <dbReference type="ChEBI" id="CHEBI:74269"/>
        <dbReference type="EC" id="2.1.1.221"/>
    </reaction>
</comment>
<dbReference type="InterPro" id="IPR007356">
    <property type="entry name" value="tRNA_m1G_MeTrfase_euk"/>
</dbReference>
<dbReference type="GO" id="GO:0002939">
    <property type="term" value="P:tRNA N1-guanine methylation"/>
    <property type="evidence" value="ECO:0000318"/>
    <property type="project" value="GO_Central"/>
</dbReference>
<dbReference type="PANTHER" id="PTHR13563:SF19">
    <property type="entry name" value="TRNA METHYLTRANSFERASE 10 HOMOLOG B"/>
    <property type="match status" value="1"/>
</dbReference>
<evidence type="ECO:0000313" key="14">
    <source>
        <dbReference type="RefSeq" id="XP_035684749.1"/>
    </source>
</evidence>
<dbReference type="GeneID" id="118421531"/>
<dbReference type="OMA" id="ALQAWFP"/>
<evidence type="ECO:0000256" key="5">
    <source>
        <dbReference type="ARBA" id="ARBA00023054"/>
    </source>
</evidence>
<evidence type="ECO:0000256" key="9">
    <source>
        <dbReference type="ARBA" id="ARBA00045240"/>
    </source>
</evidence>
<keyword evidence="13" id="KW-1185">Reference proteome</keyword>
<dbReference type="Proteomes" id="UP000001554">
    <property type="component" value="Chromosome 8"/>
</dbReference>
<keyword evidence="2" id="KW-0489">Methyltransferase</keyword>
<dbReference type="GO" id="GO:0005634">
    <property type="term" value="C:nucleus"/>
    <property type="evidence" value="ECO:0000318"/>
    <property type="project" value="GO_Central"/>
</dbReference>
<name>A0A9J7LN16_BRAFL</name>
<sequence>MLPSHSLPSDEEPFTSYKKMIYEEQGDDIMDTPQLGGMETGDQEGEILAGMEHLSKTQRRKRLRYLRIADTRRLHRKEKKKEAQQRKRERTKQLECLTKELPGAAGDDSTDVTECQPQECAALPVSVGNCTGITTGVGQVHVSKLERQKHTRRKLETAMKKGLRVCLDMSFGEKMTQKEASRLAGQVGRVHGANKLSARPFHVFLTSLVQDGTLHRECVRRNDGFQNFIGVEQTSKHFLEVFDKEDIVYLSPDSPNDLLELDDKKVYIIGGLVDETVQKNVTITQAKEKGLQTAKLPIDLFMQRQPGSKGNKILTVNQVFEILLKFYMTRDWRVALPVGLPERKSFILKPDDTLPPDVLKQQGVFPPGFDRGSDWGEETSEASKEDAEKDDTLKNTNIRENINFDSISTTEDNNDIKSLKQSVI</sequence>
<dbReference type="InterPro" id="IPR038459">
    <property type="entry name" value="MT_TRM10-typ_sf"/>
</dbReference>
<evidence type="ECO:0000256" key="1">
    <source>
        <dbReference type="ARBA" id="ARBA00012797"/>
    </source>
</evidence>
<dbReference type="GO" id="GO:0052905">
    <property type="term" value="F:tRNA (guanosine(9)-N1)-methyltransferase activity"/>
    <property type="evidence" value="ECO:0007669"/>
    <property type="project" value="UniProtKB-EC"/>
</dbReference>
<keyword evidence="3" id="KW-0808">Transferase</keyword>
<proteinExistence type="predicted"/>
<reference evidence="14 15" key="2">
    <citation type="submission" date="2025-04" db="UniProtKB">
        <authorList>
            <consortium name="RefSeq"/>
        </authorList>
    </citation>
    <scope>IDENTIFICATION</scope>
    <source>
        <strain evidence="14 15">S238N-H82</strain>
        <tissue evidence="14 15">Testes</tissue>
    </source>
</reference>
<organism evidence="13 14">
    <name type="scientific">Branchiostoma floridae</name>
    <name type="common">Florida lancelet</name>
    <name type="synonym">Amphioxus</name>
    <dbReference type="NCBI Taxonomy" id="7739"/>
    <lineage>
        <taxon>Eukaryota</taxon>
        <taxon>Metazoa</taxon>
        <taxon>Chordata</taxon>
        <taxon>Cephalochordata</taxon>
        <taxon>Leptocardii</taxon>
        <taxon>Amphioxiformes</taxon>
        <taxon>Branchiostomatidae</taxon>
        <taxon>Branchiostoma</taxon>
    </lineage>
</organism>
<dbReference type="AlphaFoldDB" id="A0A9J7LN16"/>
<dbReference type="CDD" id="cd18100">
    <property type="entry name" value="Trm10euk_B"/>
    <property type="match status" value="1"/>
</dbReference>
<dbReference type="InterPro" id="IPR047911">
    <property type="entry name" value="Trm10_B_MTase_dom"/>
</dbReference>
<keyword evidence="5" id="KW-0175">Coiled coil</keyword>
<dbReference type="GO" id="GO:0005654">
    <property type="term" value="C:nucleoplasm"/>
    <property type="evidence" value="ECO:0000318"/>
    <property type="project" value="GO_Central"/>
</dbReference>
<reference evidence="13" key="1">
    <citation type="journal article" date="2020" name="Nat. Ecol. Evol.">
        <title>Deeply conserved synteny resolves early events in vertebrate evolution.</title>
        <authorList>
            <person name="Simakov O."/>
            <person name="Marletaz F."/>
            <person name="Yue J.X."/>
            <person name="O'Connell B."/>
            <person name="Jenkins J."/>
            <person name="Brandt A."/>
            <person name="Calef R."/>
            <person name="Tung C.H."/>
            <person name="Huang T.K."/>
            <person name="Schmutz J."/>
            <person name="Satoh N."/>
            <person name="Yu J.K."/>
            <person name="Putnam N.H."/>
            <person name="Green R.E."/>
            <person name="Rokhsar D.S."/>
        </authorList>
    </citation>
    <scope>NUCLEOTIDE SEQUENCE [LARGE SCALE GENOMIC DNA]</scope>
    <source>
        <strain evidence="13">S238N-H82</strain>
    </source>
</reference>
<gene>
    <name evidence="14 15" type="primary">LOC118421531</name>
</gene>
<evidence type="ECO:0000256" key="8">
    <source>
        <dbReference type="ARBA" id="ARBA00035725"/>
    </source>
</evidence>
<dbReference type="RefSeq" id="XP_035684749.1">
    <property type="nucleotide sequence ID" value="XM_035828856.1"/>
</dbReference>
<dbReference type="RefSeq" id="XP_035684750.1">
    <property type="nucleotide sequence ID" value="XM_035828857.1"/>
</dbReference>
<dbReference type="EC" id="2.1.1.221" evidence="1"/>
<dbReference type="Gene3D" id="3.40.1280.30">
    <property type="match status" value="1"/>
</dbReference>
<dbReference type="GO" id="GO:0000049">
    <property type="term" value="F:tRNA binding"/>
    <property type="evidence" value="ECO:0000318"/>
    <property type="project" value="GO_Central"/>
</dbReference>
<dbReference type="PROSITE" id="PS51675">
    <property type="entry name" value="SAM_MT_TRM10"/>
    <property type="match status" value="1"/>
</dbReference>
<dbReference type="KEGG" id="bfo:118421531"/>
<evidence type="ECO:0000256" key="6">
    <source>
        <dbReference type="ARBA" id="ARBA00035688"/>
    </source>
</evidence>